<proteinExistence type="predicted"/>
<gene>
    <name evidence="2" type="ORF">URODEC1_LOCUS87692</name>
</gene>
<protein>
    <submittedName>
        <fullName evidence="2">Uncharacterized protein</fullName>
    </submittedName>
</protein>
<sequence>MHISIIPQDCRCPRHRESNKSLVLEHVRNVHRVPVDGRCPGPLRVGRGLDALPRRAVALEPGPEPNHPHPVALPHPPLGLDVRQLVPERAAGRVPEPVQRHPGRLHLLVGKPQAALQLVDHRPAAGVDAEVLERRAEVGDVWPEPAAEHLSHDEGEREQQLLRRRQHQRADGRDVGLERVPGDGHEVLAQVDPDVPLLVLLLEHARVRAVLRAGERAHDVPEPEPGLVGGVGQQRRRAADAEEAVGQEHGALAAHVVVWRDGLRGHHQRARAFGSHLEEVPGEPHGDEPRAAAHPGEVHVPDVRAHPVPVDDHVDERRGRAEEAAVDDDDVDVAGVDPRLAEEVVDGSEHDHVHLPARRVEGAVLVGRDVVVGGGKARLLPEARPLEELGHEPDAALVEGRHLLGVLEEGGEGDPAVGPRAEAGVVDQVHRAGTEQEVHGRRRGREERGQEQVRGTRVADPAGELLGPEARRGEQGGGRERHRHDGEEEVVHDAAVHGLEALLAAAERRWRRAHAGRFGVG</sequence>
<evidence type="ECO:0000313" key="2">
    <source>
        <dbReference type="EMBL" id="CAL5043408.1"/>
    </source>
</evidence>
<feature type="compositionally biased region" description="Basic and acidic residues" evidence="1">
    <location>
        <begin position="433"/>
        <end position="451"/>
    </location>
</feature>
<reference evidence="2" key="1">
    <citation type="submission" date="2024-10" db="EMBL/GenBank/DDBJ databases">
        <authorList>
            <person name="Ryan C."/>
        </authorList>
    </citation>
    <scope>NUCLEOTIDE SEQUENCE [LARGE SCALE GENOMIC DNA]</scope>
</reference>
<organism evidence="2 3">
    <name type="scientific">Urochloa decumbens</name>
    <dbReference type="NCBI Taxonomy" id="240449"/>
    <lineage>
        <taxon>Eukaryota</taxon>
        <taxon>Viridiplantae</taxon>
        <taxon>Streptophyta</taxon>
        <taxon>Embryophyta</taxon>
        <taxon>Tracheophyta</taxon>
        <taxon>Spermatophyta</taxon>
        <taxon>Magnoliopsida</taxon>
        <taxon>Liliopsida</taxon>
        <taxon>Poales</taxon>
        <taxon>Poaceae</taxon>
        <taxon>PACMAD clade</taxon>
        <taxon>Panicoideae</taxon>
        <taxon>Panicodae</taxon>
        <taxon>Paniceae</taxon>
        <taxon>Melinidinae</taxon>
        <taxon>Urochloa</taxon>
    </lineage>
</organism>
<evidence type="ECO:0000256" key="1">
    <source>
        <dbReference type="SAM" id="MobiDB-lite"/>
    </source>
</evidence>
<evidence type="ECO:0000313" key="3">
    <source>
        <dbReference type="Proteomes" id="UP001497457"/>
    </source>
</evidence>
<feature type="compositionally biased region" description="Basic and acidic residues" evidence="1">
    <location>
        <begin position="146"/>
        <end position="161"/>
    </location>
</feature>
<keyword evidence="3" id="KW-1185">Reference proteome</keyword>
<name>A0ABC9DRK2_9POAL</name>
<accession>A0ABC9DRK2</accession>
<dbReference type="AlphaFoldDB" id="A0ABC9DRK2"/>
<feature type="compositionally biased region" description="Basic and acidic residues" evidence="1">
    <location>
        <begin position="469"/>
        <end position="485"/>
    </location>
</feature>
<dbReference type="Proteomes" id="UP001497457">
    <property type="component" value="Chromosome 34rd"/>
</dbReference>
<dbReference type="EMBL" id="OZ075144">
    <property type="protein sequence ID" value="CAL5043408.1"/>
    <property type="molecule type" value="Genomic_DNA"/>
</dbReference>
<feature type="region of interest" description="Disordered" evidence="1">
    <location>
        <begin position="433"/>
        <end position="485"/>
    </location>
</feature>
<feature type="region of interest" description="Disordered" evidence="1">
    <location>
        <begin position="145"/>
        <end position="178"/>
    </location>
</feature>
<feature type="compositionally biased region" description="Basic and acidic residues" evidence="1">
    <location>
        <begin position="168"/>
        <end position="178"/>
    </location>
</feature>